<gene>
    <name evidence="1" type="ORF">LCGC14_2394300</name>
</gene>
<sequence length="303" mass="35659">MTIKRKIDDKDYIHQLLKLKTKVQLKQICRDYKIKGFSKYNVVELIDFVHNSLTEEQLEKIFEIPENLKYSKEFNSDSDRELDKIYEIIKDIYPEYRAVNIEKQDFKQIDVKGHIQGKRLDFTISFGVKMMQPSTVTYKDGTTFSIDYRFTLRKLDFISIQKVSQEGNTFHQIYHIEFGNLPDWSMLPSLNDWLLMAGLDYEDGNFCEAINLYSMLLSEFDLSDDIRVDLLVHLGLSYVGIEKYNWAIDSYMEAKDINPNSSIIWINLGIAYKEKGDKKKAKKAFKKAYEVNPEKKDINENNI</sequence>
<dbReference type="SMART" id="SM00028">
    <property type="entry name" value="TPR"/>
    <property type="match status" value="2"/>
</dbReference>
<dbReference type="SUPFAM" id="SSF48452">
    <property type="entry name" value="TPR-like"/>
    <property type="match status" value="1"/>
</dbReference>
<evidence type="ECO:0000313" key="1">
    <source>
        <dbReference type="EMBL" id="KKL26537.1"/>
    </source>
</evidence>
<proteinExistence type="predicted"/>
<name>A0A0F9CJB3_9ZZZZ</name>
<comment type="caution">
    <text evidence="1">The sequence shown here is derived from an EMBL/GenBank/DDBJ whole genome shotgun (WGS) entry which is preliminary data.</text>
</comment>
<dbReference type="Gene3D" id="1.25.40.10">
    <property type="entry name" value="Tetratricopeptide repeat domain"/>
    <property type="match status" value="1"/>
</dbReference>
<dbReference type="Pfam" id="PF00515">
    <property type="entry name" value="TPR_1"/>
    <property type="match status" value="1"/>
</dbReference>
<dbReference type="PROSITE" id="PS50293">
    <property type="entry name" value="TPR_REGION"/>
    <property type="match status" value="1"/>
</dbReference>
<protein>
    <submittedName>
        <fullName evidence="1">Uncharacterized protein</fullName>
    </submittedName>
</protein>
<dbReference type="AlphaFoldDB" id="A0A0F9CJB3"/>
<dbReference type="InterPro" id="IPR019734">
    <property type="entry name" value="TPR_rpt"/>
</dbReference>
<dbReference type="EMBL" id="LAZR01035804">
    <property type="protein sequence ID" value="KKL26537.1"/>
    <property type="molecule type" value="Genomic_DNA"/>
</dbReference>
<organism evidence="1">
    <name type="scientific">marine sediment metagenome</name>
    <dbReference type="NCBI Taxonomy" id="412755"/>
    <lineage>
        <taxon>unclassified sequences</taxon>
        <taxon>metagenomes</taxon>
        <taxon>ecological metagenomes</taxon>
    </lineage>
</organism>
<dbReference type="PROSITE" id="PS50005">
    <property type="entry name" value="TPR"/>
    <property type="match status" value="2"/>
</dbReference>
<accession>A0A0F9CJB3</accession>
<reference evidence="1" key="1">
    <citation type="journal article" date="2015" name="Nature">
        <title>Complex archaea that bridge the gap between prokaryotes and eukaryotes.</title>
        <authorList>
            <person name="Spang A."/>
            <person name="Saw J.H."/>
            <person name="Jorgensen S.L."/>
            <person name="Zaremba-Niedzwiedzka K."/>
            <person name="Martijn J."/>
            <person name="Lind A.E."/>
            <person name="van Eijk R."/>
            <person name="Schleper C."/>
            <person name="Guy L."/>
            <person name="Ettema T.J."/>
        </authorList>
    </citation>
    <scope>NUCLEOTIDE SEQUENCE</scope>
</reference>
<dbReference type="Pfam" id="PF13181">
    <property type="entry name" value="TPR_8"/>
    <property type="match status" value="1"/>
</dbReference>
<dbReference type="InterPro" id="IPR011990">
    <property type="entry name" value="TPR-like_helical_dom_sf"/>
</dbReference>